<reference evidence="3 4" key="1">
    <citation type="submission" date="2019-07" db="EMBL/GenBank/DDBJ databases">
        <title>Genomic Encyclopedia of Archaeal and Bacterial Type Strains, Phase II (KMG-II): from individual species to whole genera.</title>
        <authorList>
            <person name="Goeker M."/>
        </authorList>
    </citation>
    <scope>NUCLEOTIDE SEQUENCE [LARGE SCALE GENOMIC DNA]</scope>
    <source>
        <strain evidence="3 4">DSM 18850</strain>
    </source>
</reference>
<dbReference type="InterPro" id="IPR051918">
    <property type="entry name" value="STPP_CPPED1"/>
</dbReference>
<dbReference type="PANTHER" id="PTHR43143:SF1">
    <property type="entry name" value="SERINE_THREONINE-PROTEIN PHOSPHATASE CPPED1"/>
    <property type="match status" value="1"/>
</dbReference>
<dbReference type="Pfam" id="PF00149">
    <property type="entry name" value="Metallophos"/>
    <property type="match status" value="1"/>
</dbReference>
<comment type="caution">
    <text evidence="3">The sequence shown here is derived from an EMBL/GenBank/DDBJ whole genome shotgun (WGS) entry which is preliminary data.</text>
</comment>
<name>A0A5S5DPM0_9SPHI</name>
<feature type="domain" description="Calcineurin-like phosphoesterase" evidence="2">
    <location>
        <begin position="28"/>
        <end position="232"/>
    </location>
</feature>
<dbReference type="InterPro" id="IPR004843">
    <property type="entry name" value="Calcineurin-like_PHP"/>
</dbReference>
<feature type="signal peptide" evidence="1">
    <location>
        <begin position="1"/>
        <end position="23"/>
    </location>
</feature>
<proteinExistence type="predicted"/>
<keyword evidence="4" id="KW-1185">Reference proteome</keyword>
<sequence length="288" mass="32702">MKSMKNILFVAITSLCVWRTAGAQQKFSFAFLTDIHINMNPESRSMEGLKLAVRSAEKAGVDFIISGGDNVDVDGIKENRRADAIKLYESYKQVTEASGLKWYLTIGNHDRFWHDGQPATAYGAGLFSSYFGDTYYAFKHKGWLFIVLNSVQVCDGRYCIDEAQRKWLSDLLAVTPPDQPIIVSAHVPFLSLYYPVLEGRYTDADTFGNQKEVFDMFAGHNLKLVLQGHQHLYEEIKVKGVQFITGGAVSANWWNGAFHGTEEGYLKVDINDDDFSWQYIDYGWEVKR</sequence>
<dbReference type="SUPFAM" id="SSF56300">
    <property type="entry name" value="Metallo-dependent phosphatases"/>
    <property type="match status" value="1"/>
</dbReference>
<dbReference type="AlphaFoldDB" id="A0A5S5DPM0"/>
<evidence type="ECO:0000313" key="3">
    <source>
        <dbReference type="EMBL" id="TYP97318.1"/>
    </source>
</evidence>
<dbReference type="GO" id="GO:0016787">
    <property type="term" value="F:hydrolase activity"/>
    <property type="evidence" value="ECO:0007669"/>
    <property type="project" value="InterPro"/>
</dbReference>
<evidence type="ECO:0000259" key="2">
    <source>
        <dbReference type="Pfam" id="PF00149"/>
    </source>
</evidence>
<evidence type="ECO:0000256" key="1">
    <source>
        <dbReference type="SAM" id="SignalP"/>
    </source>
</evidence>
<organism evidence="3 4">
    <name type="scientific">Sphingobacterium allocomposti</name>
    <dbReference type="NCBI Taxonomy" id="415956"/>
    <lineage>
        <taxon>Bacteria</taxon>
        <taxon>Pseudomonadati</taxon>
        <taxon>Bacteroidota</taxon>
        <taxon>Sphingobacteriia</taxon>
        <taxon>Sphingobacteriales</taxon>
        <taxon>Sphingobacteriaceae</taxon>
        <taxon>Sphingobacterium</taxon>
    </lineage>
</organism>
<evidence type="ECO:0000313" key="4">
    <source>
        <dbReference type="Proteomes" id="UP000325105"/>
    </source>
</evidence>
<dbReference type="Gene3D" id="3.60.21.10">
    <property type="match status" value="1"/>
</dbReference>
<protein>
    <submittedName>
        <fullName evidence="3">Calcineurin-like phosphoesterase family protein</fullName>
    </submittedName>
</protein>
<feature type="chain" id="PRO_5024454353" evidence="1">
    <location>
        <begin position="24"/>
        <end position="288"/>
    </location>
</feature>
<keyword evidence="1" id="KW-0732">Signal</keyword>
<dbReference type="PANTHER" id="PTHR43143">
    <property type="entry name" value="METALLOPHOSPHOESTERASE, CALCINEURIN SUPERFAMILY"/>
    <property type="match status" value="1"/>
</dbReference>
<dbReference type="OrthoDB" id="9791866at2"/>
<dbReference type="Proteomes" id="UP000325105">
    <property type="component" value="Unassembled WGS sequence"/>
</dbReference>
<gene>
    <name evidence="3" type="ORF">BC792_103247</name>
</gene>
<dbReference type="RefSeq" id="WP_148907700.1">
    <property type="nucleotide sequence ID" value="NZ_VNHX01000003.1"/>
</dbReference>
<dbReference type="EMBL" id="VNHX01000003">
    <property type="protein sequence ID" value="TYP97318.1"/>
    <property type="molecule type" value="Genomic_DNA"/>
</dbReference>
<dbReference type="InterPro" id="IPR029052">
    <property type="entry name" value="Metallo-depent_PP-like"/>
</dbReference>
<accession>A0A5S5DPM0</accession>